<name>A0A3M7QUQ6_BRAPC</name>
<dbReference type="AlphaFoldDB" id="A0A3M7QUQ6"/>
<comment type="caution">
    <text evidence="1">The sequence shown here is derived from an EMBL/GenBank/DDBJ whole genome shotgun (WGS) entry which is preliminary data.</text>
</comment>
<accession>A0A3M7QUQ6</accession>
<dbReference type="Proteomes" id="UP000276133">
    <property type="component" value="Unassembled WGS sequence"/>
</dbReference>
<gene>
    <name evidence="1" type="ORF">BpHYR1_042146</name>
</gene>
<protein>
    <submittedName>
        <fullName evidence="1">Uncharacterized protein</fullName>
    </submittedName>
</protein>
<keyword evidence="2" id="KW-1185">Reference proteome</keyword>
<evidence type="ECO:0000313" key="2">
    <source>
        <dbReference type="Proteomes" id="UP000276133"/>
    </source>
</evidence>
<sequence>MKTSGTFLGLTGIQSHQGSFSHSISVLNFGQALLDTRIETGSSYLVSKNNLKNRFITCHKNIRWPNWTNMRKFEFSSPDSSQDFESPI</sequence>
<proteinExistence type="predicted"/>
<evidence type="ECO:0000313" key="1">
    <source>
        <dbReference type="EMBL" id="RNA15086.1"/>
    </source>
</evidence>
<dbReference type="EMBL" id="REGN01005048">
    <property type="protein sequence ID" value="RNA15086.1"/>
    <property type="molecule type" value="Genomic_DNA"/>
</dbReference>
<organism evidence="1 2">
    <name type="scientific">Brachionus plicatilis</name>
    <name type="common">Marine rotifer</name>
    <name type="synonym">Brachionus muelleri</name>
    <dbReference type="NCBI Taxonomy" id="10195"/>
    <lineage>
        <taxon>Eukaryota</taxon>
        <taxon>Metazoa</taxon>
        <taxon>Spiralia</taxon>
        <taxon>Gnathifera</taxon>
        <taxon>Rotifera</taxon>
        <taxon>Eurotatoria</taxon>
        <taxon>Monogononta</taxon>
        <taxon>Pseudotrocha</taxon>
        <taxon>Ploima</taxon>
        <taxon>Brachionidae</taxon>
        <taxon>Brachionus</taxon>
    </lineage>
</organism>
<reference evidence="1 2" key="1">
    <citation type="journal article" date="2018" name="Sci. Rep.">
        <title>Genomic signatures of local adaptation to the degree of environmental predictability in rotifers.</title>
        <authorList>
            <person name="Franch-Gras L."/>
            <person name="Hahn C."/>
            <person name="Garcia-Roger E.M."/>
            <person name="Carmona M.J."/>
            <person name="Serra M."/>
            <person name="Gomez A."/>
        </authorList>
    </citation>
    <scope>NUCLEOTIDE SEQUENCE [LARGE SCALE GENOMIC DNA]</scope>
    <source>
        <strain evidence="1">HYR1</strain>
    </source>
</reference>